<keyword evidence="5" id="KW-0460">Magnesium</keyword>
<name>A0A4R2L0N6_9GAMM</name>
<evidence type="ECO:0000256" key="4">
    <source>
        <dbReference type="ARBA" id="ARBA00022801"/>
    </source>
</evidence>
<dbReference type="PANTHER" id="PTHR12318:SF0">
    <property type="entry name" value="ACYL-COENZYME A DIPHOSPHATASE NUDT19"/>
    <property type="match status" value="1"/>
</dbReference>
<dbReference type="EMBL" id="SLWX01000003">
    <property type="protein sequence ID" value="TCO77256.1"/>
    <property type="molecule type" value="Genomic_DNA"/>
</dbReference>
<dbReference type="SUPFAM" id="SSF55811">
    <property type="entry name" value="Nudix"/>
    <property type="match status" value="1"/>
</dbReference>
<dbReference type="PANTHER" id="PTHR12318">
    <property type="entry name" value="TESTOSTERONE-REGULATED PROTEIN RP2"/>
    <property type="match status" value="1"/>
</dbReference>
<dbReference type="InterPro" id="IPR015797">
    <property type="entry name" value="NUDIX_hydrolase-like_dom_sf"/>
</dbReference>
<proteinExistence type="predicted"/>
<dbReference type="InterPro" id="IPR000086">
    <property type="entry name" value="NUDIX_hydrolase_dom"/>
</dbReference>
<keyword evidence="3" id="KW-0479">Metal-binding</keyword>
<dbReference type="Gene3D" id="3.90.79.10">
    <property type="entry name" value="Nucleoside Triphosphate Pyrophosphohydrolase"/>
    <property type="match status" value="1"/>
</dbReference>
<evidence type="ECO:0000256" key="5">
    <source>
        <dbReference type="ARBA" id="ARBA00022842"/>
    </source>
</evidence>
<comment type="caution">
    <text evidence="8">The sequence shown here is derived from an EMBL/GenBank/DDBJ whole genome shotgun (WGS) entry which is preliminary data.</text>
</comment>
<accession>A0A4R2L0N6</accession>
<feature type="domain" description="Nudix hydrolase" evidence="7">
    <location>
        <begin position="10"/>
        <end position="207"/>
    </location>
</feature>
<evidence type="ECO:0000313" key="9">
    <source>
        <dbReference type="Proteomes" id="UP000294980"/>
    </source>
</evidence>
<dbReference type="Proteomes" id="UP000294980">
    <property type="component" value="Unassembled WGS sequence"/>
</dbReference>
<dbReference type="AlphaFoldDB" id="A0A4R2L0N6"/>
<keyword evidence="9" id="KW-1185">Reference proteome</keyword>
<evidence type="ECO:0000256" key="3">
    <source>
        <dbReference type="ARBA" id="ARBA00022723"/>
    </source>
</evidence>
<evidence type="ECO:0000313" key="8">
    <source>
        <dbReference type="EMBL" id="TCO77256.1"/>
    </source>
</evidence>
<protein>
    <recommendedName>
        <fullName evidence="7">Nudix hydrolase domain-containing protein</fullName>
    </recommendedName>
</protein>
<evidence type="ECO:0000256" key="6">
    <source>
        <dbReference type="ARBA" id="ARBA00023211"/>
    </source>
</evidence>
<evidence type="ECO:0000259" key="7">
    <source>
        <dbReference type="PROSITE" id="PS51462"/>
    </source>
</evidence>
<comment type="cofactor">
    <cofactor evidence="2">
        <name>Mg(2+)</name>
        <dbReference type="ChEBI" id="CHEBI:18420"/>
    </cofactor>
</comment>
<dbReference type="GO" id="GO:0016818">
    <property type="term" value="F:hydrolase activity, acting on acid anhydrides, in phosphorus-containing anhydrides"/>
    <property type="evidence" value="ECO:0007669"/>
    <property type="project" value="InterPro"/>
</dbReference>
<dbReference type="RefSeq" id="WP_117317063.1">
    <property type="nucleotide sequence ID" value="NZ_QQSW01000008.1"/>
</dbReference>
<comment type="cofactor">
    <cofactor evidence="1">
        <name>Mn(2+)</name>
        <dbReference type="ChEBI" id="CHEBI:29035"/>
    </cofactor>
</comment>
<dbReference type="InterPro" id="IPR039121">
    <property type="entry name" value="NUDT19"/>
</dbReference>
<keyword evidence="6" id="KW-0464">Manganese</keyword>
<sequence>MTESSSPKATPEPAATLILLRAAGQDTEVLMQVRHSDMAFAGGALVFPGGKLEPQDSESALTAAIDDPDIDDPLRAAKIAAIRETFEECGLMLARLPGCRERVSGEWLRRLDEDRRRLNRGEQNFQELLYRESLRPALGDLVHFAHWITPDVMPRRFDTQFFLAEAPSSQEDTHDGRESVASVWIRPEDAITGSTQGRYRMLFPTRAILHRLCGNRAPAEHLQMAAEAPVITVAPRLVKRGNETFVQIPETIGYSFFEEKIRRE</sequence>
<evidence type="ECO:0000256" key="2">
    <source>
        <dbReference type="ARBA" id="ARBA00001946"/>
    </source>
</evidence>
<dbReference type="CDD" id="cd18870">
    <property type="entry name" value="NUDIX_AcylCoAdiphos_Nudt19"/>
    <property type="match status" value="1"/>
</dbReference>
<organism evidence="8 9">
    <name type="scientific">Chromatocurvus halotolerans</name>
    <dbReference type="NCBI Taxonomy" id="1132028"/>
    <lineage>
        <taxon>Bacteria</taxon>
        <taxon>Pseudomonadati</taxon>
        <taxon>Pseudomonadota</taxon>
        <taxon>Gammaproteobacteria</taxon>
        <taxon>Cellvibrionales</taxon>
        <taxon>Halieaceae</taxon>
        <taxon>Chromatocurvus</taxon>
    </lineage>
</organism>
<evidence type="ECO:0000256" key="1">
    <source>
        <dbReference type="ARBA" id="ARBA00001936"/>
    </source>
</evidence>
<dbReference type="OrthoDB" id="9788263at2"/>
<keyword evidence="4" id="KW-0378">Hydrolase</keyword>
<reference evidence="8 9" key="1">
    <citation type="submission" date="2019-03" db="EMBL/GenBank/DDBJ databases">
        <title>Genomic Encyclopedia of Type Strains, Phase IV (KMG-IV): sequencing the most valuable type-strain genomes for metagenomic binning, comparative biology and taxonomic classification.</title>
        <authorList>
            <person name="Goeker M."/>
        </authorList>
    </citation>
    <scope>NUCLEOTIDE SEQUENCE [LARGE SCALE GENOMIC DNA]</scope>
    <source>
        <strain evidence="8 9">DSM 23344</strain>
    </source>
</reference>
<dbReference type="GO" id="GO:0046872">
    <property type="term" value="F:metal ion binding"/>
    <property type="evidence" value="ECO:0007669"/>
    <property type="project" value="UniProtKB-KW"/>
</dbReference>
<gene>
    <name evidence="8" type="ORF">EV688_103271</name>
</gene>
<dbReference type="PROSITE" id="PS51462">
    <property type="entry name" value="NUDIX"/>
    <property type="match status" value="1"/>
</dbReference>